<gene>
    <name evidence="2" type="ORF">GS18_0217345</name>
</gene>
<comment type="caution">
    <text evidence="2">The sequence shown here is derived from an EMBL/GenBank/DDBJ whole genome shotgun (WGS) entry which is preliminary data.</text>
</comment>
<sequence>MKLMALLTVVLLSGCSFLQEVNSTLEYANEAKDYMNEAAAFAEEAPALAEKAAGNAQAREDLQQSLLDMKEEIQTFKEIEAPGAAQDAHSQLITYSESLESGIDSALQQLENGEYKLQMLEDSEMMRNINEMKQILDQIEQLGS</sequence>
<name>A0A084GLT6_METID</name>
<reference evidence="2 3" key="1">
    <citation type="journal article" date="2005" name="Int. J. Syst. Evol. Microbiol.">
        <title>Bacillus cibi sp. nov., isolated from jeotgal, a traditional Korean fermented seafood.</title>
        <authorList>
            <person name="Yoon J.H."/>
            <person name="Lee C.H."/>
            <person name="Oh T.K."/>
        </authorList>
    </citation>
    <scope>NUCLEOTIDE SEQUENCE [LARGE SCALE GENOMIC DNA]</scope>
    <source>
        <strain evidence="2 3">DSM 16189</strain>
    </source>
</reference>
<dbReference type="Proteomes" id="UP000028549">
    <property type="component" value="Unassembled WGS sequence"/>
</dbReference>
<evidence type="ECO:0000256" key="1">
    <source>
        <dbReference type="SAM" id="SignalP"/>
    </source>
</evidence>
<dbReference type="PROSITE" id="PS51257">
    <property type="entry name" value="PROKAR_LIPOPROTEIN"/>
    <property type="match status" value="1"/>
</dbReference>
<organism evidence="2 3">
    <name type="scientific">Metabacillus indicus</name>
    <name type="common">Bacillus indicus</name>
    <dbReference type="NCBI Taxonomy" id="246786"/>
    <lineage>
        <taxon>Bacteria</taxon>
        <taxon>Bacillati</taxon>
        <taxon>Bacillota</taxon>
        <taxon>Bacilli</taxon>
        <taxon>Bacillales</taxon>
        <taxon>Bacillaceae</taxon>
        <taxon>Metabacillus</taxon>
    </lineage>
</organism>
<dbReference type="Pfam" id="PF19903">
    <property type="entry name" value="DUF6376"/>
    <property type="match status" value="1"/>
</dbReference>
<evidence type="ECO:0000313" key="2">
    <source>
        <dbReference type="EMBL" id="KEZ48298.1"/>
    </source>
</evidence>
<dbReference type="EMBL" id="JNVC02000014">
    <property type="protein sequence ID" value="KEZ48298.1"/>
    <property type="molecule type" value="Genomic_DNA"/>
</dbReference>
<proteinExistence type="predicted"/>
<feature type="chain" id="PRO_5039076388" description="Lipoprotein" evidence="1">
    <location>
        <begin position="19"/>
        <end position="144"/>
    </location>
</feature>
<dbReference type="AlphaFoldDB" id="A0A084GLT6"/>
<evidence type="ECO:0008006" key="4">
    <source>
        <dbReference type="Google" id="ProtNLM"/>
    </source>
</evidence>
<keyword evidence="1" id="KW-0732">Signal</keyword>
<accession>A0A084GLT6</accession>
<dbReference type="STRING" id="246786.GS18_0217345"/>
<dbReference type="InterPro" id="IPR045956">
    <property type="entry name" value="DUF6376"/>
</dbReference>
<feature type="signal peptide" evidence="1">
    <location>
        <begin position="1"/>
        <end position="18"/>
    </location>
</feature>
<evidence type="ECO:0000313" key="3">
    <source>
        <dbReference type="Proteomes" id="UP000028549"/>
    </source>
</evidence>
<protein>
    <recommendedName>
        <fullName evidence="4">Lipoprotein</fullName>
    </recommendedName>
</protein>
<keyword evidence="3" id="KW-1185">Reference proteome</keyword>